<feature type="domain" description="Novel STAND NTPase 3" evidence="2">
    <location>
        <begin position="322"/>
        <end position="371"/>
    </location>
</feature>
<evidence type="ECO:0000256" key="1">
    <source>
        <dbReference type="SAM" id="Coils"/>
    </source>
</evidence>
<proteinExistence type="predicted"/>
<dbReference type="EMBL" id="CAJPWZ010001775">
    <property type="protein sequence ID" value="CAG2223097.1"/>
    <property type="molecule type" value="Genomic_DNA"/>
</dbReference>
<dbReference type="Gene3D" id="3.40.50.300">
    <property type="entry name" value="P-loop containing nucleotide triphosphate hydrolases"/>
    <property type="match status" value="1"/>
</dbReference>
<dbReference type="Gene3D" id="3.60.10.10">
    <property type="entry name" value="Endonuclease/exonuclease/phosphatase"/>
    <property type="match status" value="1"/>
</dbReference>
<evidence type="ECO:0000259" key="2">
    <source>
        <dbReference type="Pfam" id="PF20720"/>
    </source>
</evidence>
<sequence>MNKVTAAIIALEIGVSVTCTITLILEDVTTTTATPDENKETEMVNNKGTRHRVDGVCETHLKYDDVLHVNSYNWIGQNRKHLHKKAKTGSGGVGLFVKKSYYEMFDIGVLDTSFEGILWVSFKHKNSDFRFNICVAYLPPENSTRQVDKDVFFDTLITQVYEHQNSGPFFICGDFNSRCGDENDYIVGVDDLCPRDVVDFKYYECLNENEWKTSFDCEPIETVIIPGSSNTPSTVKPLFGPYATEFVPIQLKDECEFKDKTASYITTEKHDIEIKRNAIEDDKRELKDKISKLENDLVKIPSHVQEFQNETLQDWTRKLKKFVITRATEFIYDKVRKRNIIVITGPTGSGKSAIAYYAAFQLKGGSVPYDIIEDEINNFKIRSQVSFIALAILAIKQTISTNSFSIDNHEYDTLLNDVFHESAFLQYPSKNLLKSSLVALTGTYVKRDIHNFKFIHETLRNIVLRCIAKTLMKSVISYCKTEVILNRLRLDCFHMKQDDCTIEVAVEHEDTYFRRLIYEMGEGLNKAIFQNEQNKFPNSEISFVNT</sequence>
<dbReference type="InterPro" id="IPR049050">
    <property type="entry name" value="nSTAND3"/>
</dbReference>
<keyword evidence="1" id="KW-0175">Coiled coil</keyword>
<gene>
    <name evidence="3" type="ORF">MEDL_36435</name>
</gene>
<comment type="caution">
    <text evidence="3">The sequence shown here is derived from an EMBL/GenBank/DDBJ whole genome shotgun (WGS) entry which is preliminary data.</text>
</comment>
<accession>A0A8S3SWN1</accession>
<dbReference type="Pfam" id="PF20720">
    <property type="entry name" value="nSTAND3"/>
    <property type="match status" value="1"/>
</dbReference>
<organism evidence="3 4">
    <name type="scientific">Mytilus edulis</name>
    <name type="common">Blue mussel</name>
    <dbReference type="NCBI Taxonomy" id="6550"/>
    <lineage>
        <taxon>Eukaryota</taxon>
        <taxon>Metazoa</taxon>
        <taxon>Spiralia</taxon>
        <taxon>Lophotrochozoa</taxon>
        <taxon>Mollusca</taxon>
        <taxon>Bivalvia</taxon>
        <taxon>Autobranchia</taxon>
        <taxon>Pteriomorphia</taxon>
        <taxon>Mytilida</taxon>
        <taxon>Mytiloidea</taxon>
        <taxon>Mytilidae</taxon>
        <taxon>Mytilinae</taxon>
        <taxon>Mytilus</taxon>
    </lineage>
</organism>
<dbReference type="AlphaFoldDB" id="A0A8S3SWN1"/>
<evidence type="ECO:0000313" key="4">
    <source>
        <dbReference type="Proteomes" id="UP000683360"/>
    </source>
</evidence>
<dbReference type="InterPro" id="IPR036691">
    <property type="entry name" value="Endo/exonu/phosph_ase_sf"/>
</dbReference>
<reference evidence="3" key="1">
    <citation type="submission" date="2021-03" db="EMBL/GenBank/DDBJ databases">
        <authorList>
            <person name="Bekaert M."/>
        </authorList>
    </citation>
    <scope>NUCLEOTIDE SEQUENCE</scope>
</reference>
<dbReference type="SUPFAM" id="SSF52540">
    <property type="entry name" value="P-loop containing nucleoside triphosphate hydrolases"/>
    <property type="match status" value="2"/>
</dbReference>
<name>A0A8S3SWN1_MYTED</name>
<keyword evidence="4" id="KW-1185">Reference proteome</keyword>
<feature type="coiled-coil region" evidence="1">
    <location>
        <begin position="269"/>
        <end position="296"/>
    </location>
</feature>
<dbReference type="SUPFAM" id="SSF56219">
    <property type="entry name" value="DNase I-like"/>
    <property type="match status" value="1"/>
</dbReference>
<dbReference type="Proteomes" id="UP000683360">
    <property type="component" value="Unassembled WGS sequence"/>
</dbReference>
<protein>
    <recommendedName>
        <fullName evidence="2">Novel STAND NTPase 3 domain-containing protein</fullName>
    </recommendedName>
</protein>
<dbReference type="OrthoDB" id="10297279at2759"/>
<evidence type="ECO:0000313" key="3">
    <source>
        <dbReference type="EMBL" id="CAG2223097.1"/>
    </source>
</evidence>
<dbReference type="InterPro" id="IPR027417">
    <property type="entry name" value="P-loop_NTPase"/>
</dbReference>